<accession>A0ABP8UMJ1</accession>
<feature type="transmembrane region" description="Helical" evidence="1">
    <location>
        <begin position="101"/>
        <end position="126"/>
    </location>
</feature>
<keyword evidence="1" id="KW-1133">Transmembrane helix</keyword>
<keyword evidence="1" id="KW-0812">Transmembrane</keyword>
<dbReference type="SUPFAM" id="SSF53300">
    <property type="entry name" value="vWA-like"/>
    <property type="match status" value="1"/>
</dbReference>
<protein>
    <recommendedName>
        <fullName evidence="2">VWFA domain-containing protein</fullName>
    </recommendedName>
</protein>
<dbReference type="Proteomes" id="UP001501442">
    <property type="component" value="Unassembled WGS sequence"/>
</dbReference>
<dbReference type="EMBL" id="BAABHK010000012">
    <property type="protein sequence ID" value="GAA4633698.1"/>
    <property type="molecule type" value="Genomic_DNA"/>
</dbReference>
<dbReference type="Gene3D" id="3.40.50.410">
    <property type="entry name" value="von Willebrand factor, type A domain"/>
    <property type="match status" value="1"/>
</dbReference>
<keyword evidence="1" id="KW-0472">Membrane</keyword>
<dbReference type="RefSeq" id="WP_345436696.1">
    <property type="nucleotide sequence ID" value="NZ_BAABHK010000012.1"/>
</dbReference>
<organism evidence="3 4">
    <name type="scientific">Actinoallomurus vinaceus</name>
    <dbReference type="NCBI Taxonomy" id="1080074"/>
    <lineage>
        <taxon>Bacteria</taxon>
        <taxon>Bacillati</taxon>
        <taxon>Actinomycetota</taxon>
        <taxon>Actinomycetes</taxon>
        <taxon>Streptosporangiales</taxon>
        <taxon>Thermomonosporaceae</taxon>
        <taxon>Actinoallomurus</taxon>
    </lineage>
</organism>
<dbReference type="Pfam" id="PF13519">
    <property type="entry name" value="VWA_2"/>
    <property type="match status" value="1"/>
</dbReference>
<dbReference type="InterPro" id="IPR002035">
    <property type="entry name" value="VWF_A"/>
</dbReference>
<evidence type="ECO:0000313" key="4">
    <source>
        <dbReference type="Proteomes" id="UP001501442"/>
    </source>
</evidence>
<proteinExistence type="predicted"/>
<comment type="caution">
    <text evidence="3">The sequence shown here is derived from an EMBL/GenBank/DDBJ whole genome shotgun (WGS) entry which is preliminary data.</text>
</comment>
<evidence type="ECO:0000259" key="2">
    <source>
        <dbReference type="SMART" id="SM00327"/>
    </source>
</evidence>
<feature type="domain" description="VWFA" evidence="2">
    <location>
        <begin position="465"/>
        <end position="640"/>
    </location>
</feature>
<name>A0ABP8UMJ1_9ACTN</name>
<dbReference type="SMART" id="SM00327">
    <property type="entry name" value="VWA"/>
    <property type="match status" value="1"/>
</dbReference>
<evidence type="ECO:0000313" key="3">
    <source>
        <dbReference type="EMBL" id="GAA4633698.1"/>
    </source>
</evidence>
<keyword evidence="4" id="KW-1185">Reference proteome</keyword>
<dbReference type="InterPro" id="IPR036465">
    <property type="entry name" value="vWFA_dom_sf"/>
</dbReference>
<feature type="transmembrane region" description="Helical" evidence="1">
    <location>
        <begin position="52"/>
        <end position="73"/>
    </location>
</feature>
<feature type="transmembrane region" description="Helical" evidence="1">
    <location>
        <begin position="20"/>
        <end position="46"/>
    </location>
</feature>
<gene>
    <name evidence="3" type="ORF">GCM10023196_072270</name>
</gene>
<evidence type="ECO:0000256" key="1">
    <source>
        <dbReference type="SAM" id="Phobius"/>
    </source>
</evidence>
<reference evidence="4" key="1">
    <citation type="journal article" date="2019" name="Int. J. Syst. Evol. Microbiol.">
        <title>The Global Catalogue of Microorganisms (GCM) 10K type strain sequencing project: providing services to taxonomists for standard genome sequencing and annotation.</title>
        <authorList>
            <consortium name="The Broad Institute Genomics Platform"/>
            <consortium name="The Broad Institute Genome Sequencing Center for Infectious Disease"/>
            <person name="Wu L."/>
            <person name="Ma J."/>
        </authorList>
    </citation>
    <scope>NUCLEOTIDE SEQUENCE [LARGE SCALE GENOMIC DNA]</scope>
    <source>
        <strain evidence="4">JCM 17939</strain>
    </source>
</reference>
<sequence length="649" mass="67580">MTSDRSPAGGPGRSRLLRELLDVITNLWQLLVFLIPVAGIGAALVLRHLDQISIALTWVIAVASSLSGLAVLAREKDTIANWLRGWVDGAGAQLSRLARSLLAFGLTAALVAGLGWAATGTVAAVFGGSCAPPIDLRVLTAPENLTALRRAAAEYTAKARCRPVRITVAASGSILNVASGFQNGWYSVPGAGEDGRGALQPDILIPASSGEAGRLLAAPHPGVRLTDEGSIGSSPLVVGISSSASDDLRNALAGRDRPRLGELLDAARRNGVQRTFRASPDVSEIGALADVDLYTSGALGDPRATEHALGSADLPLSDSAALLCALRRRPVTPERLAVIAPEQVLEDYGHGRALGTTCPAPGGGGPPLAVYQVSDARVFDYPFIRVTWDGQSSARRTHEIDDFRRWLGHSRLRGEAFRDTAGRAGTADSTDGRLYLGPRPRVAVRPYRRAEIDDALTRFAQVRPPLHIVLALDVSGSMSGGRSQGGSRFTYAVQVARAAAQTAVHDTDTVELDAFSRIQGQPGVRLAVPPGPRGSIGTALDGLTPQGSDIPLYDAIGDAAARVAAYPQAVVVVFTDGGSEAADPRARAAPLKRALKTRPVVVLTGTDTCAGSAAIKALGTSVRCVDAGDRQPSDVVTSVFDLTTRPGGG</sequence>